<keyword evidence="3" id="KW-1185">Reference proteome</keyword>
<dbReference type="EMBL" id="FXTN01000009">
    <property type="protein sequence ID" value="SMO87192.1"/>
    <property type="molecule type" value="Genomic_DNA"/>
</dbReference>
<accession>A0A521ETF5</accession>
<evidence type="ECO:0000313" key="3">
    <source>
        <dbReference type="Proteomes" id="UP000320300"/>
    </source>
</evidence>
<keyword evidence="1" id="KW-0732">Signal</keyword>
<sequence>MNNKIITAVLLLLFTAGINQAQAQLFKKLQQKLEDKVDRKVDGMINGKKGAGTTAEGKSSKPMPKLEEVYSFVPGSTVYFKDNFASDKAGRMPKKWKSSGGGSIVTIPDVSGKWLALAPRTTYRIDSILAMPGNFTVEFDILTRSTQAKDMGPLIFGFARDNSGRAYMNDAYNDNAIVGTQLHFWNEAVNNASSDTQINTNLDFPLSNYANTTIHISMSIEGEDMRVYMNKIKLLDTRMFKAHTLKYFFLSGPYSYEAEAMAYFGNFVISKL</sequence>
<feature type="signal peptide" evidence="1">
    <location>
        <begin position="1"/>
        <end position="23"/>
    </location>
</feature>
<organism evidence="2 3">
    <name type="scientific">Pedobacter westerhofensis</name>
    <dbReference type="NCBI Taxonomy" id="425512"/>
    <lineage>
        <taxon>Bacteria</taxon>
        <taxon>Pseudomonadati</taxon>
        <taxon>Bacteroidota</taxon>
        <taxon>Sphingobacteriia</taxon>
        <taxon>Sphingobacteriales</taxon>
        <taxon>Sphingobacteriaceae</taxon>
        <taxon>Pedobacter</taxon>
    </lineage>
</organism>
<dbReference type="Proteomes" id="UP000320300">
    <property type="component" value="Unassembled WGS sequence"/>
</dbReference>
<proteinExistence type="predicted"/>
<reference evidence="2 3" key="1">
    <citation type="submission" date="2017-05" db="EMBL/GenBank/DDBJ databases">
        <authorList>
            <person name="Varghese N."/>
            <person name="Submissions S."/>
        </authorList>
    </citation>
    <scope>NUCLEOTIDE SEQUENCE [LARGE SCALE GENOMIC DNA]</scope>
    <source>
        <strain evidence="2 3">DSM 19036</strain>
    </source>
</reference>
<dbReference type="AlphaFoldDB" id="A0A521ETF5"/>
<protein>
    <recommendedName>
        <fullName evidence="4">Polysaccharide lyase</fullName>
    </recommendedName>
</protein>
<evidence type="ECO:0000256" key="1">
    <source>
        <dbReference type="SAM" id="SignalP"/>
    </source>
</evidence>
<evidence type="ECO:0000313" key="2">
    <source>
        <dbReference type="EMBL" id="SMO87192.1"/>
    </source>
</evidence>
<feature type="chain" id="PRO_5022006749" description="Polysaccharide lyase" evidence="1">
    <location>
        <begin position="24"/>
        <end position="272"/>
    </location>
</feature>
<name>A0A521ETF5_9SPHI</name>
<dbReference type="RefSeq" id="WP_142529540.1">
    <property type="nucleotide sequence ID" value="NZ_CBCSJO010000009.1"/>
</dbReference>
<dbReference type="OrthoDB" id="9800869at2"/>
<gene>
    <name evidence="2" type="ORF">SAMN06265348_109120</name>
</gene>
<evidence type="ECO:0008006" key="4">
    <source>
        <dbReference type="Google" id="ProtNLM"/>
    </source>
</evidence>